<dbReference type="OrthoDB" id="1521841at2"/>
<accession>A0A979GAX0</accession>
<dbReference type="AlphaFoldDB" id="A0A979GAX0"/>
<evidence type="ECO:0008006" key="3">
    <source>
        <dbReference type="Google" id="ProtNLM"/>
    </source>
</evidence>
<dbReference type="EMBL" id="CP001699">
    <property type="protein sequence ID" value="ACU63850.1"/>
    <property type="molecule type" value="Genomic_DNA"/>
</dbReference>
<dbReference type="RefSeq" id="WP_012794014.1">
    <property type="nucleotide sequence ID" value="NC_013132.1"/>
</dbReference>
<reference evidence="1 2" key="2">
    <citation type="journal article" date="2010" name="Stand. Genomic Sci.">
        <title>Complete genome sequence of Chitinophaga pinensis type strain (UQM 2034).</title>
        <authorList>
            <person name="Glavina Del Rio T."/>
            <person name="Abt B."/>
            <person name="Spring S."/>
            <person name="Lapidus A."/>
            <person name="Nolan M."/>
            <person name="Tice H."/>
            <person name="Copeland A."/>
            <person name="Cheng J.F."/>
            <person name="Chen F."/>
            <person name="Bruce D."/>
            <person name="Goodwin L."/>
            <person name="Pitluck S."/>
            <person name="Ivanova N."/>
            <person name="Mavromatis K."/>
            <person name="Mikhailova N."/>
            <person name="Pati A."/>
            <person name="Chen A."/>
            <person name="Palaniappan K."/>
            <person name="Land M."/>
            <person name="Hauser L."/>
            <person name="Chang Y.J."/>
            <person name="Jeffries C.D."/>
            <person name="Chain P."/>
            <person name="Saunders E."/>
            <person name="Detter J.C."/>
            <person name="Brettin T."/>
            <person name="Rohde M."/>
            <person name="Goker M."/>
            <person name="Bristow J."/>
            <person name="Eisen J.A."/>
            <person name="Markowitz V."/>
            <person name="Hugenholtz P."/>
            <person name="Kyrpides N.C."/>
            <person name="Klenk H.P."/>
            <person name="Lucas S."/>
        </authorList>
    </citation>
    <scope>NUCLEOTIDE SEQUENCE [LARGE SCALE GENOMIC DNA]</scope>
    <source>
        <strain evidence="2">ATCC 43595 / DSM 2588 / LMG 13176 / NBRC 15968 / NCIMB 11800 / UQM 2034</strain>
    </source>
</reference>
<evidence type="ECO:0000313" key="1">
    <source>
        <dbReference type="EMBL" id="ACU63850.1"/>
    </source>
</evidence>
<reference evidence="2" key="1">
    <citation type="submission" date="2009-08" db="EMBL/GenBank/DDBJ databases">
        <title>The complete genome of Chitinophaga pinensis DSM 2588.</title>
        <authorList>
            <consortium name="US DOE Joint Genome Institute (JGI-PGF)"/>
            <person name="Lucas S."/>
            <person name="Copeland A."/>
            <person name="Lapidus A."/>
            <person name="Glavina del Rio T."/>
            <person name="Dalin E."/>
            <person name="Tice H."/>
            <person name="Bruce D."/>
            <person name="Goodwin L."/>
            <person name="Pitluck S."/>
            <person name="Kyrpides N."/>
            <person name="Mavromatis K."/>
            <person name="Ivanova N."/>
            <person name="Mikhailova N."/>
            <person name="Sims D."/>
            <person name="Meinche L."/>
            <person name="Brettin T."/>
            <person name="Detter J.C."/>
            <person name="Han C."/>
            <person name="Larimer F."/>
            <person name="Land M."/>
            <person name="Hauser L."/>
            <person name="Markowitz V."/>
            <person name="Cheng J.-F."/>
            <person name="Hugenholtz P."/>
            <person name="Woyke T."/>
            <person name="Wu D."/>
            <person name="Spring S."/>
            <person name="Klenk H.-P."/>
            <person name="Eisen J.A."/>
        </authorList>
    </citation>
    <scope>NUCLEOTIDE SEQUENCE [LARGE SCALE GENOMIC DNA]</scope>
    <source>
        <strain evidence="2">ATCC 43595 / DSM 2588 / LMG 13176 / NBRC 15968 / NCIMB 11800 / UQM 2034</strain>
    </source>
</reference>
<name>A0A979GAX0_CHIPD</name>
<dbReference type="PROSITE" id="PS51257">
    <property type="entry name" value="PROKAR_LIPOPROTEIN"/>
    <property type="match status" value="1"/>
</dbReference>
<dbReference type="Proteomes" id="UP000002215">
    <property type="component" value="Chromosome"/>
</dbReference>
<evidence type="ECO:0000313" key="2">
    <source>
        <dbReference type="Proteomes" id="UP000002215"/>
    </source>
</evidence>
<protein>
    <recommendedName>
        <fullName evidence="3">LVIVD repeat-containing protein</fullName>
    </recommendedName>
</protein>
<proteinExistence type="predicted"/>
<organism evidence="1 2">
    <name type="scientific">Chitinophaga pinensis (strain ATCC 43595 / DSM 2588 / LMG 13176 / NBRC 15968 / NCIMB 11800 / UQM 2034)</name>
    <dbReference type="NCBI Taxonomy" id="485918"/>
    <lineage>
        <taxon>Bacteria</taxon>
        <taxon>Pseudomonadati</taxon>
        <taxon>Bacteroidota</taxon>
        <taxon>Chitinophagia</taxon>
        <taxon>Chitinophagales</taxon>
        <taxon>Chitinophagaceae</taxon>
        <taxon>Chitinophaga</taxon>
    </lineage>
</organism>
<dbReference type="KEGG" id="cpi:Cpin_6446"/>
<gene>
    <name evidence="1" type="ordered locus">Cpin_6446</name>
</gene>
<sequence>MARLLLTYVLLITCFLLGGCLDDRWERGYVDAYVPVYDNNPNLRQISYQPARAIRNAGKLYTYGTYILQEESDSGLHIISYQDPAHPVKTGFLRIPGFQKALIEGDYLYADNYNDLIVVPLKELPSVTHVARVSRVWTQKDFPPFRNVYFECPVPTKGTVIGWHLTKVNDPKCRTQFRYYDGYGEQRPRLSAGIVGNKGHIYLADNTDIVSYSVTQPLAPVQQSRYQTGEVMDSLYAFNDMLITTDVRGTGGSLYDISDPLIIQYRTMLTNLSSCYAMLPAGRHIYAAPNPAKRLCYPVSSTTLTVSDIEDDYRIVAKGALPFDSTYALALSGNYLYAATPKGISVVDVSSAPALTRLADKEAVPYIDLVIRGTQLYCRSNISIDCYDISSPAAIKVISKLVY</sequence>